<evidence type="ECO:0000256" key="7">
    <source>
        <dbReference type="ARBA" id="ARBA00025800"/>
    </source>
</evidence>
<evidence type="ECO:0000256" key="5">
    <source>
        <dbReference type="ARBA" id="ARBA00022989"/>
    </source>
</evidence>
<dbReference type="EMBL" id="CAIX01000008">
    <property type="protein sequence ID" value="CCI40403.1"/>
    <property type="molecule type" value="Genomic_DNA"/>
</dbReference>
<dbReference type="InterPro" id="IPR011691">
    <property type="entry name" value="Vesicle_transpt_SFT2"/>
</dbReference>
<dbReference type="GO" id="GO:0005737">
    <property type="term" value="C:cytoplasm"/>
    <property type="evidence" value="ECO:0007669"/>
    <property type="project" value="UniProtKB-ARBA"/>
</dbReference>
<comment type="caution">
    <text evidence="10">The sequence shown here is derived from an EMBL/GenBank/DDBJ whole genome shotgun (WGS) entry which is preliminary data.</text>
</comment>
<keyword evidence="11" id="KW-1185">Reference proteome</keyword>
<evidence type="ECO:0000256" key="4">
    <source>
        <dbReference type="ARBA" id="ARBA00022927"/>
    </source>
</evidence>
<feature type="region of interest" description="Disordered" evidence="9">
    <location>
        <begin position="55"/>
        <end position="77"/>
    </location>
</feature>
<keyword evidence="2 8" id="KW-0813">Transport</keyword>
<evidence type="ECO:0000313" key="10">
    <source>
        <dbReference type="EMBL" id="CCI40403.1"/>
    </source>
</evidence>
<evidence type="ECO:0000256" key="6">
    <source>
        <dbReference type="ARBA" id="ARBA00023136"/>
    </source>
</evidence>
<accession>A0A024G288</accession>
<evidence type="ECO:0000256" key="9">
    <source>
        <dbReference type="SAM" id="MobiDB-lite"/>
    </source>
</evidence>
<feature type="compositionally biased region" description="Basic and acidic residues" evidence="9">
    <location>
        <begin position="68"/>
        <end position="77"/>
    </location>
</feature>
<dbReference type="AlphaFoldDB" id="A0A024G288"/>
<keyword evidence="4 8" id="KW-0653">Protein transport</keyword>
<dbReference type="STRING" id="65357.A0A024G288"/>
<reference evidence="10 11" key="1">
    <citation type="submission" date="2012-05" db="EMBL/GenBank/DDBJ databases">
        <title>Recombination and specialization in a pathogen metapopulation.</title>
        <authorList>
            <person name="Gardiner A."/>
            <person name="Kemen E."/>
            <person name="Schultz-Larsen T."/>
            <person name="MacLean D."/>
            <person name="Van Oosterhout C."/>
            <person name="Jones J.D.G."/>
        </authorList>
    </citation>
    <scope>NUCLEOTIDE SEQUENCE [LARGE SCALE GENOMIC DNA]</scope>
    <source>
        <strain evidence="10 11">Ac Nc2</strain>
    </source>
</reference>
<sequence length="233" mass="25728">MLEQLKLKSLQAVNIAQEKGESLKSVTQKGTEAFQAKVRQAADSVQITIPTSLTNQTNSSSTAANATGEKDTSDKTIDGQEEEGLLSEFGQECNLSKRQRIYGAIGCYALGAFCGFFSTLMLWGGPRHVKQFAFFYTISNLCGIGSSLFLIGPRRQVKVMCMPIRRVACCIWISAMLLTLFIAFGFRRAGPLVLLLVIVQYMAMLWYGASFIPYGRAFLKKLCQKVTNQVTSM</sequence>
<dbReference type="GO" id="GO:0016192">
    <property type="term" value="P:vesicle-mediated transport"/>
    <property type="evidence" value="ECO:0007669"/>
    <property type="project" value="InterPro"/>
</dbReference>
<dbReference type="GO" id="GO:0012505">
    <property type="term" value="C:endomembrane system"/>
    <property type="evidence" value="ECO:0007669"/>
    <property type="project" value="UniProtKB-ARBA"/>
</dbReference>
<evidence type="ECO:0000256" key="8">
    <source>
        <dbReference type="RuleBase" id="RU363111"/>
    </source>
</evidence>
<comment type="subcellular location">
    <subcellularLocation>
        <location evidence="1 8">Membrane</location>
        <topology evidence="1 8">Multi-pass membrane protein</topology>
    </subcellularLocation>
</comment>
<feature type="transmembrane region" description="Helical" evidence="8">
    <location>
        <begin position="101"/>
        <end position="121"/>
    </location>
</feature>
<name>A0A024G288_9STRA</name>
<dbReference type="InParanoid" id="A0A024G288"/>
<evidence type="ECO:0000256" key="3">
    <source>
        <dbReference type="ARBA" id="ARBA00022692"/>
    </source>
</evidence>
<gene>
    <name evidence="10" type="ORF">BN9_011870</name>
</gene>
<dbReference type="GO" id="GO:0016020">
    <property type="term" value="C:membrane"/>
    <property type="evidence" value="ECO:0007669"/>
    <property type="project" value="UniProtKB-SubCell"/>
</dbReference>
<keyword evidence="6 8" id="KW-0472">Membrane</keyword>
<feature type="transmembrane region" description="Helical" evidence="8">
    <location>
        <begin position="164"/>
        <end position="186"/>
    </location>
</feature>
<feature type="transmembrane region" description="Helical" evidence="8">
    <location>
        <begin position="192"/>
        <end position="212"/>
    </location>
</feature>
<dbReference type="PANTHER" id="PTHR23137">
    <property type="entry name" value="VESICLE TRANSPORT PROTEIN-RELATED"/>
    <property type="match status" value="1"/>
</dbReference>
<feature type="transmembrane region" description="Helical" evidence="8">
    <location>
        <begin position="133"/>
        <end position="152"/>
    </location>
</feature>
<keyword evidence="3 8" id="KW-0812">Transmembrane</keyword>
<evidence type="ECO:0000256" key="2">
    <source>
        <dbReference type="ARBA" id="ARBA00022448"/>
    </source>
</evidence>
<evidence type="ECO:0000256" key="1">
    <source>
        <dbReference type="ARBA" id="ARBA00004141"/>
    </source>
</evidence>
<organism evidence="10 11">
    <name type="scientific">Albugo candida</name>
    <dbReference type="NCBI Taxonomy" id="65357"/>
    <lineage>
        <taxon>Eukaryota</taxon>
        <taxon>Sar</taxon>
        <taxon>Stramenopiles</taxon>
        <taxon>Oomycota</taxon>
        <taxon>Peronosporomycetes</taxon>
        <taxon>Albuginales</taxon>
        <taxon>Albuginaceae</taxon>
        <taxon>Albugo</taxon>
    </lineage>
</organism>
<protein>
    <recommendedName>
        <fullName evidence="8">Vesicle transport protein</fullName>
    </recommendedName>
</protein>
<feature type="compositionally biased region" description="Low complexity" evidence="9">
    <location>
        <begin position="55"/>
        <end position="67"/>
    </location>
</feature>
<dbReference type="OrthoDB" id="73614at2759"/>
<dbReference type="InterPro" id="IPR007305">
    <property type="entry name" value="Vesicle_transpt_Got1/SFT2"/>
</dbReference>
<dbReference type="Pfam" id="PF04178">
    <property type="entry name" value="Got1"/>
    <property type="match status" value="1"/>
</dbReference>
<comment type="similarity">
    <text evidence="7 8">Belongs to the SFT2 family.</text>
</comment>
<comment type="function">
    <text evidence="8">May be involved in fusion of retrograde transport vesicles derived from an endocytic compartment with the Golgi complex.</text>
</comment>
<keyword evidence="5 8" id="KW-1133">Transmembrane helix</keyword>
<dbReference type="Proteomes" id="UP000053237">
    <property type="component" value="Unassembled WGS sequence"/>
</dbReference>
<dbReference type="GO" id="GO:0015031">
    <property type="term" value="P:protein transport"/>
    <property type="evidence" value="ECO:0007669"/>
    <property type="project" value="UniProtKB-KW"/>
</dbReference>
<proteinExistence type="inferred from homology"/>
<evidence type="ECO:0000313" key="11">
    <source>
        <dbReference type="Proteomes" id="UP000053237"/>
    </source>
</evidence>
<dbReference type="PANTHER" id="PTHR23137:SF6">
    <property type="entry name" value="VESICLE TRANSPORT PROTEIN"/>
    <property type="match status" value="1"/>
</dbReference>